<evidence type="ECO:0000259" key="2">
    <source>
        <dbReference type="Pfam" id="PF13628"/>
    </source>
</evidence>
<dbReference type="Pfam" id="PF13628">
    <property type="entry name" value="DUF4142"/>
    <property type="match status" value="1"/>
</dbReference>
<dbReference type="InterPro" id="IPR025419">
    <property type="entry name" value="DUF4142"/>
</dbReference>
<dbReference type="RefSeq" id="WP_305174041.1">
    <property type="nucleotide sequence ID" value="NZ_JAUUDS010000008.1"/>
</dbReference>
<evidence type="ECO:0000313" key="3">
    <source>
        <dbReference type="EMBL" id="MDP1028322.1"/>
    </source>
</evidence>
<evidence type="ECO:0000256" key="1">
    <source>
        <dbReference type="SAM" id="SignalP"/>
    </source>
</evidence>
<evidence type="ECO:0000313" key="4">
    <source>
        <dbReference type="Proteomes" id="UP001230685"/>
    </source>
</evidence>
<dbReference type="Proteomes" id="UP001230685">
    <property type="component" value="Unassembled WGS sequence"/>
</dbReference>
<dbReference type="PANTHER" id="PTHR38593:SF1">
    <property type="entry name" value="BLR2558 PROTEIN"/>
    <property type="match status" value="1"/>
</dbReference>
<keyword evidence="1" id="KW-0732">Signal</keyword>
<keyword evidence="4" id="KW-1185">Reference proteome</keyword>
<proteinExistence type="predicted"/>
<feature type="chain" id="PRO_5047414020" evidence="1">
    <location>
        <begin position="23"/>
        <end position="162"/>
    </location>
</feature>
<protein>
    <submittedName>
        <fullName evidence="3">DUF4142 domain-containing protein</fullName>
    </submittedName>
</protein>
<comment type="caution">
    <text evidence="3">The sequence shown here is derived from an EMBL/GenBank/DDBJ whole genome shotgun (WGS) entry which is preliminary data.</text>
</comment>
<feature type="signal peptide" evidence="1">
    <location>
        <begin position="1"/>
        <end position="22"/>
    </location>
</feature>
<feature type="domain" description="DUF4142" evidence="2">
    <location>
        <begin position="27"/>
        <end position="161"/>
    </location>
</feature>
<dbReference type="PANTHER" id="PTHR38593">
    <property type="entry name" value="BLR2558 PROTEIN"/>
    <property type="match status" value="1"/>
</dbReference>
<sequence>MNRFLAPIAIVAAVVVAGPAAAQPMAAKTYVAKAGASDLYERQSSQLVLATTQNAGLRDFANQMIADHTKSTADVKAAAKQAGIMVPPPKLEPMQARNIAALRAAKGEARDRLYVQQQKTAHQMALQLHQSYSANGTSAPLKAVATSIVPVVQGHLQHVEGM</sequence>
<dbReference type="InterPro" id="IPR012347">
    <property type="entry name" value="Ferritin-like"/>
</dbReference>
<gene>
    <name evidence="3" type="ORF">Q5H91_13950</name>
</gene>
<name>A0ABT9EMZ1_9SPHN</name>
<dbReference type="Gene3D" id="1.20.1260.10">
    <property type="match status" value="1"/>
</dbReference>
<organism evidence="3 4">
    <name type="scientific">Sphingomonas aurea</name>
    <dbReference type="NCBI Taxonomy" id="3063994"/>
    <lineage>
        <taxon>Bacteria</taxon>
        <taxon>Pseudomonadati</taxon>
        <taxon>Pseudomonadota</taxon>
        <taxon>Alphaproteobacteria</taxon>
        <taxon>Sphingomonadales</taxon>
        <taxon>Sphingomonadaceae</taxon>
        <taxon>Sphingomonas</taxon>
    </lineage>
</organism>
<reference evidence="3 4" key="1">
    <citation type="submission" date="2023-07" db="EMBL/GenBank/DDBJ databases">
        <authorList>
            <person name="Kim M.K."/>
        </authorList>
    </citation>
    <scope>NUCLEOTIDE SEQUENCE [LARGE SCALE GENOMIC DNA]</scope>
    <source>
        <strain evidence="3 4">KR1UV-12</strain>
    </source>
</reference>
<dbReference type="EMBL" id="JAUUDS010000008">
    <property type="protein sequence ID" value="MDP1028322.1"/>
    <property type="molecule type" value="Genomic_DNA"/>
</dbReference>
<accession>A0ABT9EMZ1</accession>